<comment type="similarity">
    <text evidence="1">Belongs to the mycobacterial PPE family.</text>
</comment>
<feature type="domain" description="PE" evidence="4">
    <location>
        <begin position="57"/>
        <end position="132"/>
    </location>
</feature>
<evidence type="ECO:0000259" key="4">
    <source>
        <dbReference type="Pfam" id="PF00934"/>
    </source>
</evidence>
<proteinExistence type="inferred from homology"/>
<dbReference type="InterPro" id="IPR038332">
    <property type="entry name" value="PPE_sf"/>
</dbReference>
<feature type="region of interest" description="Disordered" evidence="2">
    <location>
        <begin position="468"/>
        <end position="613"/>
    </location>
</feature>
<geneLocation type="plasmid" evidence="5 6">
    <name>pMAC109a</name>
</geneLocation>
<dbReference type="InterPro" id="IPR000030">
    <property type="entry name" value="PPE_dom"/>
</dbReference>
<dbReference type="Pfam" id="PF00934">
    <property type="entry name" value="PE"/>
    <property type="match status" value="1"/>
</dbReference>
<evidence type="ECO:0000256" key="2">
    <source>
        <dbReference type="SAM" id="MobiDB-lite"/>
    </source>
</evidence>
<dbReference type="InterPro" id="IPR000084">
    <property type="entry name" value="PE-PGRS_N"/>
</dbReference>
<feature type="compositionally biased region" description="Pro residues" evidence="2">
    <location>
        <begin position="401"/>
        <end position="413"/>
    </location>
</feature>
<evidence type="ECO:0000256" key="1">
    <source>
        <dbReference type="ARBA" id="ARBA00010652"/>
    </source>
</evidence>
<evidence type="ECO:0000313" key="6">
    <source>
        <dbReference type="Proteomes" id="UP000259236"/>
    </source>
</evidence>
<dbReference type="Pfam" id="PF00823">
    <property type="entry name" value="PPE"/>
    <property type="match status" value="1"/>
</dbReference>
<evidence type="ECO:0000313" key="5">
    <source>
        <dbReference type="EMBL" id="AXO25839.1"/>
    </source>
</evidence>
<name>A0A3B6XG59_MYCAV</name>
<dbReference type="SUPFAM" id="SSF140459">
    <property type="entry name" value="PE/PPE dimer-like"/>
    <property type="match status" value="1"/>
</dbReference>
<dbReference type="EMBL" id="CP029333">
    <property type="protein sequence ID" value="AXO25839.1"/>
    <property type="molecule type" value="Genomic_DNA"/>
</dbReference>
<gene>
    <name evidence="5" type="ORF">DFS55_24655</name>
</gene>
<organism evidence="5 6">
    <name type="scientific">Mycobacterium avium subsp. hominissuis</name>
    <dbReference type="NCBI Taxonomy" id="439334"/>
    <lineage>
        <taxon>Bacteria</taxon>
        <taxon>Bacillati</taxon>
        <taxon>Actinomycetota</taxon>
        <taxon>Actinomycetes</taxon>
        <taxon>Mycobacteriales</taxon>
        <taxon>Mycobacteriaceae</taxon>
        <taxon>Mycobacterium</taxon>
        <taxon>Mycobacterium avium complex (MAC)</taxon>
    </lineage>
</organism>
<reference evidence="5 6" key="1">
    <citation type="submission" date="2018-05" db="EMBL/GenBank/DDBJ databases">
        <title>Sequencing and annotation of Mycobacterium avium strain 109 (MAC109).</title>
        <authorList>
            <person name="Matern W.M."/>
            <person name="Bader J.S."/>
            <person name="Karakousis P.C."/>
        </authorList>
    </citation>
    <scope>NUCLEOTIDE SEQUENCE [LARGE SCALE GENOMIC DNA]</scope>
    <source>
        <strain evidence="5 6">MAC109</strain>
        <plasmid evidence="5 6">pMAC109a</plasmid>
    </source>
</reference>
<protein>
    <submittedName>
        <fullName evidence="5">PE family protein</fullName>
    </submittedName>
</protein>
<keyword evidence="5" id="KW-0614">Plasmid</keyword>
<feature type="compositionally biased region" description="Low complexity" evidence="2">
    <location>
        <begin position="516"/>
        <end position="561"/>
    </location>
</feature>
<feature type="domain" description="PPE" evidence="3">
    <location>
        <begin position="195"/>
        <end position="333"/>
    </location>
</feature>
<sequence>MLRPVRRWDNTARVWLAIFGPAWPPTSRPKPTTSKPCKPNHRACAVADSVRVDTDVVRSAGRQADAAGGTATPGSGQVQPSAADMVSVGASTRFTAQVSLARKYTTMANTMARQFGVKLDASAGAYDEQEVQSAGTLGSAGSGGAVRAVSATRSLPAAPVVPADLVSGGAGGGLPAGEVPTSPRDIARLIETGRAGTGKQTWQAMETSLRGEAKQLREAADQLGTAISTAGDGWQAKSADAATTKMRALQTWYEGHAHYVDGLAEQAKAHIQNFSKVVTDVPPYRHVLDAERELKAALQSNARAGGAHRVAVVNAQVKVSKLYSASTAGFTTYTFSEAAPRQPDVPKPPPGPSPDVAPVTPPTGAGDGPVGPRQPQHSPKSAPVDPVQGGPGLGENLTPGPTWPPGAPDPAAPADPLTDALPATASSLPSEVIPGIMGGVVGGLGGVLGGLTGAGQKALQGLEQAAGPAMSGLGQHPGGGEPQHGGDQSPQSPEPPSAGDLSPPDDLGAGGGGGDTEPAGGESPMAAPPEVAAPAAAAPASAPSAPAAAEAPAPAMGAMGPMMPPMRGGGEGSGPDNKQLYQERKLKVVAPPNSEPVKNRREGRARPDDRKKQ</sequence>
<accession>A0A3B6XG59</accession>
<dbReference type="AlphaFoldDB" id="A0A3B6XG59"/>
<evidence type="ECO:0000259" key="3">
    <source>
        <dbReference type="Pfam" id="PF00823"/>
    </source>
</evidence>
<dbReference type="Gene3D" id="1.20.1260.20">
    <property type="entry name" value="PPE superfamily"/>
    <property type="match status" value="1"/>
</dbReference>
<feature type="region of interest" description="Disordered" evidence="2">
    <location>
        <begin position="61"/>
        <end position="83"/>
    </location>
</feature>
<dbReference type="Proteomes" id="UP000259236">
    <property type="component" value="Plasmid pMAC109a"/>
</dbReference>
<feature type="region of interest" description="Disordered" evidence="2">
    <location>
        <begin position="337"/>
        <end position="422"/>
    </location>
</feature>
<feature type="compositionally biased region" description="Pro residues" evidence="2">
    <location>
        <begin position="343"/>
        <end position="361"/>
    </location>
</feature>
<dbReference type="Gene3D" id="1.10.287.850">
    <property type="entry name" value="HP0062-like domain"/>
    <property type="match status" value="1"/>
</dbReference>
<feature type="compositionally biased region" description="Basic and acidic residues" evidence="2">
    <location>
        <begin position="597"/>
        <end position="613"/>
    </location>
</feature>